<keyword evidence="2" id="KW-1185">Reference proteome</keyword>
<organism evidence="1 2">
    <name type="scientific">Colletotrichum noveboracense</name>
    <dbReference type="NCBI Taxonomy" id="2664923"/>
    <lineage>
        <taxon>Eukaryota</taxon>
        <taxon>Fungi</taxon>
        <taxon>Dikarya</taxon>
        <taxon>Ascomycota</taxon>
        <taxon>Pezizomycotina</taxon>
        <taxon>Sordariomycetes</taxon>
        <taxon>Hypocreomycetidae</taxon>
        <taxon>Glomerellales</taxon>
        <taxon>Glomerellaceae</taxon>
        <taxon>Colletotrichum</taxon>
        <taxon>Colletotrichum gloeosporioides species complex</taxon>
    </lineage>
</organism>
<evidence type="ECO:0000313" key="1">
    <source>
        <dbReference type="EMBL" id="CAI0641637.1"/>
    </source>
</evidence>
<feature type="non-terminal residue" evidence="1">
    <location>
        <position position="1097"/>
    </location>
</feature>
<proteinExistence type="predicted"/>
<comment type="caution">
    <text evidence="1">The sequence shown here is derived from an EMBL/GenBank/DDBJ whole genome shotgun (WGS) entry which is preliminary data.</text>
</comment>
<dbReference type="Proteomes" id="UP001152533">
    <property type="component" value="Unassembled WGS sequence"/>
</dbReference>
<evidence type="ECO:0008006" key="3">
    <source>
        <dbReference type="Google" id="ProtNLM"/>
    </source>
</evidence>
<name>A0A9W4W3N8_9PEZI</name>
<accession>A0A9W4W3N8</accession>
<protein>
    <recommendedName>
        <fullName evidence="3">Fungal N-terminal domain-containing protein</fullName>
    </recommendedName>
</protein>
<dbReference type="EMBL" id="CAMGZC010000022">
    <property type="protein sequence ID" value="CAI0641637.1"/>
    <property type="molecule type" value="Genomic_DNA"/>
</dbReference>
<evidence type="ECO:0000313" key="2">
    <source>
        <dbReference type="Proteomes" id="UP001152533"/>
    </source>
</evidence>
<reference evidence="1" key="1">
    <citation type="submission" date="2022-08" db="EMBL/GenBank/DDBJ databases">
        <authorList>
            <person name="Giroux E."/>
            <person name="Giroux E."/>
        </authorList>
    </citation>
    <scope>NUCLEOTIDE SEQUENCE</scope>
    <source>
        <strain evidence="1">H1091258</strain>
    </source>
</reference>
<gene>
    <name evidence="1" type="ORF">CGXH109_LOCUS6032</name>
</gene>
<sequence>KKLQKETPSIADVLGTVLGVVSLGLQVGASISNYLDGVQCRKEDMEYTTRCCKSMNVLLQQIKSLQYQLIGVNTTAVREAMTTAEVELFILGDFVEKIRTGNNTKPPNSVMKRAKKQKMKLLYPFQQDHLYRLDAQLDAANRALQAALLQVQLKLSIGHGEDLRGLRTGLDSLSRGVSQMHSAVQTSVQQNYSHEMILNSTLNNIEKKTTNPLLAAARKETTLVREDLKELKLMLTSLMSSSSEDRAVLPRLVSRRAVLKNLCDIAEIDSGNSATGLAAHDPDHPFSGRRSYPGFQCTCKPRQVCRQRRQRMGLAFWEQSSLIGNVHASWCSFASVCTTLNDTWSISISTTTPKAILPAAITLSMSATFGAGGFGISPSFTYYPVRQSSPALNVIRLLEAAFFHREWSDEECSGLIQCGLKTLQATFMAKTSSPLEIDNSGCSLLGVMSRIAANRTWQGYRNRVFAFLVDTGVPRDRPDENGSYPFHLYIYLSFTPLDALAQNVGALDILLPDDSVTPLILQDAKMPPQNCDAEAMQAFRRASATSLKMRKAYEGHLMGAIVRQNKTMLLDILKKNASMSELSEMDPFGQKMLNYLVGWPEGLQIMVEHYGLASLQLLDQSQSTLLSSALSWSGKICIGYSPQGCLDDCPCANAVDLLVKAGKDSSLQFNLHDNWVNAMLGASVKARDLIIEELKIRREELKRLGLMHLNCGQIDRMDLRKNTVLDYYTRQVLEALDTKGVNVHLRCRTDLHATEWHLGVTSNEPSDKIWRRGASVYHILGYAKISGYSIGACELADSLYSKGFGDIDLPDINGLTPLAVKYPCNTLWCSDWNLEASIEFWFMQRGASLQRQVPNCVTKYSTAHHVLRLVGSCSNFAKDNSSFRLLHRFLEPYGVLMPTFDTRDICNCECSVGGCSPYNSMWKTALENYRRSVYAGDTVHMMNFVRERTLAMEAAFDFPRHIKQTWLRACTFAMLPLRHTCCCDGFQEHDDEEIIEILEEDEAELEAFEVLMVELDRKWEELDCSLAEFYRLYWVYRMDEVLRQMDQQMLTAEEIRNVKELGIDLAVRPEPFTLEKGSYENKDSVEYWCQRMDALVA</sequence>
<dbReference type="AlphaFoldDB" id="A0A9W4W3N8"/>